<keyword evidence="5" id="KW-0732">Signal</keyword>
<proteinExistence type="inferred from homology"/>
<feature type="domain" description="SH3b" evidence="6">
    <location>
        <begin position="163"/>
        <end position="225"/>
    </location>
</feature>
<dbReference type="Proteomes" id="UP000606720">
    <property type="component" value="Unassembled WGS sequence"/>
</dbReference>
<dbReference type="EMBL" id="JACOPH010000003">
    <property type="protein sequence ID" value="MBC5713627.1"/>
    <property type="molecule type" value="Genomic_DNA"/>
</dbReference>
<dbReference type="PANTHER" id="PTHR47053">
    <property type="entry name" value="MUREIN DD-ENDOPEPTIDASE MEPH-RELATED"/>
    <property type="match status" value="1"/>
</dbReference>
<feature type="domain" description="NlpC/P60" evidence="7">
    <location>
        <begin position="243"/>
        <end position="362"/>
    </location>
</feature>
<dbReference type="InterPro" id="IPR038765">
    <property type="entry name" value="Papain-like_cys_pep_sf"/>
</dbReference>
<dbReference type="Gene3D" id="2.30.30.40">
    <property type="entry name" value="SH3 Domains"/>
    <property type="match status" value="2"/>
</dbReference>
<evidence type="ECO:0000259" key="7">
    <source>
        <dbReference type="PROSITE" id="PS51935"/>
    </source>
</evidence>
<evidence type="ECO:0000256" key="2">
    <source>
        <dbReference type="ARBA" id="ARBA00022670"/>
    </source>
</evidence>
<dbReference type="InterPro" id="IPR000064">
    <property type="entry name" value="NLP_P60_dom"/>
</dbReference>
<dbReference type="RefSeq" id="WP_186866528.1">
    <property type="nucleotide sequence ID" value="NZ_JACOPH010000003.1"/>
</dbReference>
<keyword evidence="9" id="KW-1185">Reference proteome</keyword>
<name>A0A923LMP2_9FIRM</name>
<dbReference type="AlphaFoldDB" id="A0A923LMP2"/>
<dbReference type="SMART" id="SM00287">
    <property type="entry name" value="SH3b"/>
    <property type="match status" value="2"/>
</dbReference>
<dbReference type="SUPFAM" id="SSF50044">
    <property type="entry name" value="SH3-domain"/>
    <property type="match status" value="1"/>
</dbReference>
<evidence type="ECO:0000259" key="6">
    <source>
        <dbReference type="PROSITE" id="PS51781"/>
    </source>
</evidence>
<dbReference type="GO" id="GO:0006508">
    <property type="term" value="P:proteolysis"/>
    <property type="evidence" value="ECO:0007669"/>
    <property type="project" value="UniProtKB-KW"/>
</dbReference>
<dbReference type="Gene3D" id="3.90.1720.10">
    <property type="entry name" value="endopeptidase domain like (from Nostoc punctiforme)"/>
    <property type="match status" value="1"/>
</dbReference>
<keyword evidence="3" id="KW-0378">Hydrolase</keyword>
<keyword evidence="2" id="KW-0645">Protease</keyword>
<protein>
    <submittedName>
        <fullName evidence="8">C40 family peptidase</fullName>
    </submittedName>
</protein>
<dbReference type="InterPro" id="IPR003646">
    <property type="entry name" value="SH3-like_bac-type"/>
</dbReference>
<accession>A0A923LMP2</accession>
<reference evidence="8" key="1">
    <citation type="submission" date="2020-08" db="EMBL/GenBank/DDBJ databases">
        <title>Genome public.</title>
        <authorList>
            <person name="Liu C."/>
            <person name="Sun Q."/>
        </authorList>
    </citation>
    <scope>NUCLEOTIDE SEQUENCE</scope>
    <source>
        <strain evidence="8">BX1005</strain>
    </source>
</reference>
<dbReference type="InterPro" id="IPR051202">
    <property type="entry name" value="Peptidase_C40"/>
</dbReference>
<evidence type="ECO:0000313" key="8">
    <source>
        <dbReference type="EMBL" id="MBC5713627.1"/>
    </source>
</evidence>
<comment type="similarity">
    <text evidence="1">Belongs to the peptidase C40 family.</text>
</comment>
<feature type="chain" id="PRO_5037495418" evidence="5">
    <location>
        <begin position="26"/>
        <end position="362"/>
    </location>
</feature>
<evidence type="ECO:0000256" key="4">
    <source>
        <dbReference type="ARBA" id="ARBA00022807"/>
    </source>
</evidence>
<organism evidence="8 9">
    <name type="scientific">Roseburia zhanii</name>
    <dbReference type="NCBI Taxonomy" id="2763064"/>
    <lineage>
        <taxon>Bacteria</taxon>
        <taxon>Bacillati</taxon>
        <taxon>Bacillota</taxon>
        <taxon>Clostridia</taxon>
        <taxon>Lachnospirales</taxon>
        <taxon>Lachnospiraceae</taxon>
        <taxon>Roseburia</taxon>
    </lineage>
</organism>
<dbReference type="PANTHER" id="PTHR47053:SF1">
    <property type="entry name" value="MUREIN DD-ENDOPEPTIDASE MEPH-RELATED"/>
    <property type="match status" value="1"/>
</dbReference>
<evidence type="ECO:0000256" key="1">
    <source>
        <dbReference type="ARBA" id="ARBA00007074"/>
    </source>
</evidence>
<evidence type="ECO:0000313" key="9">
    <source>
        <dbReference type="Proteomes" id="UP000606720"/>
    </source>
</evidence>
<dbReference type="GO" id="GO:0008234">
    <property type="term" value="F:cysteine-type peptidase activity"/>
    <property type="evidence" value="ECO:0007669"/>
    <property type="project" value="UniProtKB-KW"/>
</dbReference>
<dbReference type="Pfam" id="PF00877">
    <property type="entry name" value="NLPC_P60"/>
    <property type="match status" value="1"/>
</dbReference>
<comment type="caution">
    <text evidence="8">The sequence shown here is derived from an EMBL/GenBank/DDBJ whole genome shotgun (WGS) entry which is preliminary data.</text>
</comment>
<sequence>MKFRKMISFIAAGTMLMTMPMVTDAATAGVSAGVSKKITANMNSDTTVSAGVSSALATCIDISTAKATVSAAEDTTTASGQQETVCGYTNLGVAKVEGNLNVREGAGEDAELVGKMPGDAGCEILGTEGEWTQIQSGEVTGYVKSEFLITGEEAKAYAKEVMSTIATCTTETLRVREEPSTESEILALMPEGEEVEVLEDQGDWFKVLVDSEEGYVSADYVSTSEQLTKAMTMTEVKYGQGVSDVKVDLVSYACQFVGNPYVWGGTSLTHGADCSGFTLSIFAKYGIYLPHSSAAQANCGTRISAGDAQPGDLFFYGSGSRISHVAIYIGNGQIVHASSARTGIKISNAYYRSPICVVRLLK</sequence>
<dbReference type="PROSITE" id="PS51935">
    <property type="entry name" value="NLPC_P60"/>
    <property type="match status" value="1"/>
</dbReference>
<dbReference type="PROSITE" id="PS51781">
    <property type="entry name" value="SH3B"/>
    <property type="match status" value="2"/>
</dbReference>
<feature type="domain" description="SH3b" evidence="6">
    <location>
        <begin position="88"/>
        <end position="152"/>
    </location>
</feature>
<feature type="signal peptide" evidence="5">
    <location>
        <begin position="1"/>
        <end position="25"/>
    </location>
</feature>
<dbReference type="InterPro" id="IPR036028">
    <property type="entry name" value="SH3-like_dom_sf"/>
</dbReference>
<keyword evidence="4" id="KW-0788">Thiol protease</keyword>
<evidence type="ECO:0000256" key="5">
    <source>
        <dbReference type="SAM" id="SignalP"/>
    </source>
</evidence>
<evidence type="ECO:0000256" key="3">
    <source>
        <dbReference type="ARBA" id="ARBA00022801"/>
    </source>
</evidence>
<gene>
    <name evidence="8" type="ORF">H8S17_05275</name>
</gene>
<dbReference type="Pfam" id="PF08239">
    <property type="entry name" value="SH3_3"/>
    <property type="match status" value="2"/>
</dbReference>
<dbReference type="SUPFAM" id="SSF54001">
    <property type="entry name" value="Cysteine proteinases"/>
    <property type="match status" value="1"/>
</dbReference>